<dbReference type="RefSeq" id="XP_065987986.1">
    <property type="nucleotide sequence ID" value="XM_066131702.1"/>
</dbReference>
<protein>
    <submittedName>
        <fullName evidence="8">Vacuolar basic amino acid transporter 2</fullName>
    </submittedName>
</protein>
<proteinExistence type="predicted"/>
<dbReference type="GeneID" id="26247614"/>
<keyword evidence="2 6" id="KW-0812">Transmembrane</keyword>
<evidence type="ECO:0000313" key="8">
    <source>
        <dbReference type="EMBL" id="QLI74724.1"/>
    </source>
</evidence>
<dbReference type="EMBL" id="CP058938">
    <property type="protein sequence ID" value="QLI74724.1"/>
    <property type="molecule type" value="Genomic_DNA"/>
</dbReference>
<feature type="transmembrane region" description="Helical" evidence="6">
    <location>
        <begin position="252"/>
        <end position="270"/>
    </location>
</feature>
<feature type="transmembrane region" description="Helical" evidence="6">
    <location>
        <begin position="494"/>
        <end position="515"/>
    </location>
</feature>
<dbReference type="Gene3D" id="1.20.1720.10">
    <property type="entry name" value="Multidrug resistance protein D"/>
    <property type="match status" value="1"/>
</dbReference>
<keyword evidence="4 6" id="KW-0472">Membrane</keyword>
<dbReference type="Proteomes" id="UP000510686">
    <property type="component" value="Chromosome 7"/>
</dbReference>
<feature type="transmembrane region" description="Helical" evidence="6">
    <location>
        <begin position="361"/>
        <end position="379"/>
    </location>
</feature>
<evidence type="ECO:0000313" key="9">
    <source>
        <dbReference type="Proteomes" id="UP000510686"/>
    </source>
</evidence>
<dbReference type="GO" id="GO:0000329">
    <property type="term" value="C:fungal-type vacuole membrane"/>
    <property type="evidence" value="ECO:0007669"/>
    <property type="project" value="TreeGrafter"/>
</dbReference>
<reference evidence="8 9" key="1">
    <citation type="submission" date="2020-07" db="EMBL/GenBank/DDBJ databases">
        <title>Telomere length de novo assembly of all 7 chromosomes of the fungus, Metarhizium brunneum, using a novel assembly pipeline.</title>
        <authorList>
            <person name="Saud z."/>
            <person name="Kortsinoglou A."/>
            <person name="Kouvelis V.N."/>
            <person name="Butt T.M."/>
        </authorList>
    </citation>
    <scope>NUCLEOTIDE SEQUENCE [LARGE SCALE GENOMIC DNA]</scope>
    <source>
        <strain evidence="8 9">4556</strain>
    </source>
</reference>
<dbReference type="GO" id="GO:0015174">
    <property type="term" value="F:basic amino acid transmembrane transporter activity"/>
    <property type="evidence" value="ECO:0007669"/>
    <property type="project" value="TreeGrafter"/>
</dbReference>
<dbReference type="SUPFAM" id="SSF103473">
    <property type="entry name" value="MFS general substrate transporter"/>
    <property type="match status" value="1"/>
</dbReference>
<evidence type="ECO:0000256" key="1">
    <source>
        <dbReference type="ARBA" id="ARBA00004141"/>
    </source>
</evidence>
<dbReference type="Pfam" id="PF07690">
    <property type="entry name" value="MFS_1"/>
    <property type="match status" value="1"/>
</dbReference>
<feature type="transmembrane region" description="Helical" evidence="6">
    <location>
        <begin position="58"/>
        <end position="74"/>
    </location>
</feature>
<evidence type="ECO:0000256" key="2">
    <source>
        <dbReference type="ARBA" id="ARBA00022692"/>
    </source>
</evidence>
<evidence type="ECO:0000256" key="4">
    <source>
        <dbReference type="ARBA" id="ARBA00023136"/>
    </source>
</evidence>
<feature type="compositionally biased region" description="Acidic residues" evidence="5">
    <location>
        <begin position="535"/>
        <end position="548"/>
    </location>
</feature>
<evidence type="ECO:0000256" key="3">
    <source>
        <dbReference type="ARBA" id="ARBA00022989"/>
    </source>
</evidence>
<feature type="transmembrane region" description="Helical" evidence="6">
    <location>
        <begin position="18"/>
        <end position="38"/>
    </location>
</feature>
<dbReference type="Gene3D" id="1.20.1250.20">
    <property type="entry name" value="MFS general substrate transporter like domains"/>
    <property type="match status" value="1"/>
</dbReference>
<feature type="transmembrane region" description="Helical" evidence="6">
    <location>
        <begin position="111"/>
        <end position="137"/>
    </location>
</feature>
<dbReference type="OrthoDB" id="4939452at2759"/>
<dbReference type="InterPro" id="IPR036259">
    <property type="entry name" value="MFS_trans_sf"/>
</dbReference>
<feature type="transmembrane region" description="Helical" evidence="6">
    <location>
        <begin position="219"/>
        <end position="240"/>
    </location>
</feature>
<feature type="transmembrane region" description="Helical" evidence="6">
    <location>
        <begin position="385"/>
        <end position="410"/>
    </location>
</feature>
<dbReference type="PANTHER" id="PTHR23501">
    <property type="entry name" value="MAJOR FACILITATOR SUPERFAMILY"/>
    <property type="match status" value="1"/>
</dbReference>
<keyword evidence="9" id="KW-1185">Reference proteome</keyword>
<feature type="domain" description="Major facilitator superfamily (MFS) profile" evidence="7">
    <location>
        <begin position="21"/>
        <end position="517"/>
    </location>
</feature>
<feature type="transmembrane region" description="Helical" evidence="6">
    <location>
        <begin position="291"/>
        <end position="316"/>
    </location>
</feature>
<evidence type="ECO:0000256" key="6">
    <source>
        <dbReference type="SAM" id="Phobius"/>
    </source>
</evidence>
<gene>
    <name evidence="8" type="primary">VBA2</name>
    <name evidence="8" type="ORF">G6M90_00g106270</name>
</gene>
<dbReference type="KEGG" id="mbrn:26247614"/>
<sequence length="548" mass="59248">MAVRFQHASRPQANTTRFYLSIAAILVSNFMTAVDASLSSSAHVAVASHFNRTNVSTWPVTAFLVCSITVQPLYASLSDCIGRKAIYLSCAALFLLGIGLAAAAPSWTCLILARCVCGLASSGLTIMGSVVLTDLVGVKKRGYYQSMNYVNFGSASALGSVSGGTIVDRFGWSWLYKIQLPFALVTLVMVYFFIPWTIEASEDTSSRDDTTEGRRLLSLFDWTGALVLVISLLLLVFVLGTAGNVLPWTNPFVLLALFLFPCTVYALVRVEANAQKPVLPLVLVQFPFRNIMINAFFLSIINYIVMYNVTFFFQAVLLETPGQASTHLVAPSIAFTIVSAISGATIARLETPKPTLRISQVMLLCGAAGLMVMATILPRTETPGALYNLCLAMPILGVGMMAPSALLLLLGMSDRNNHATLNGGFIMMRSLGGFTATSISTTIVQNVFQQTMRPFMTSEEIKKKIDSVRLNMDNLQTLEEPLRAQVVNAYRTGFIVLFGLVITLSVLIIFGFIGVSDGQVVQEAPDTAEPGSVTEMEDLMGDTDDSDG</sequence>
<feature type="transmembrane region" description="Helical" evidence="6">
    <location>
        <begin position="328"/>
        <end position="349"/>
    </location>
</feature>
<dbReference type="AlphaFoldDB" id="A0A7D5Z5N3"/>
<evidence type="ECO:0000259" key="7">
    <source>
        <dbReference type="PROSITE" id="PS50850"/>
    </source>
</evidence>
<keyword evidence="3 6" id="KW-1133">Transmembrane helix</keyword>
<comment type="subcellular location">
    <subcellularLocation>
        <location evidence="1">Membrane</location>
        <topology evidence="1">Multi-pass membrane protein</topology>
    </subcellularLocation>
</comment>
<dbReference type="PROSITE" id="PS50850">
    <property type="entry name" value="MFS"/>
    <property type="match status" value="1"/>
</dbReference>
<dbReference type="InterPro" id="IPR011701">
    <property type="entry name" value="MFS"/>
</dbReference>
<name>A0A7D5Z5N3_9HYPO</name>
<evidence type="ECO:0000256" key="5">
    <source>
        <dbReference type="SAM" id="MobiDB-lite"/>
    </source>
</evidence>
<feature type="transmembrane region" description="Helical" evidence="6">
    <location>
        <begin position="431"/>
        <end position="448"/>
    </location>
</feature>
<dbReference type="PANTHER" id="PTHR23501:SF67">
    <property type="entry name" value="MFS MULTIDRUG EFFLUX TRANSPORTER (EUROFUNG)"/>
    <property type="match status" value="1"/>
</dbReference>
<accession>A0A7D5Z5N3</accession>
<feature type="region of interest" description="Disordered" evidence="5">
    <location>
        <begin position="525"/>
        <end position="548"/>
    </location>
</feature>
<organism evidence="8 9">
    <name type="scientific">Metarhizium brunneum</name>
    <dbReference type="NCBI Taxonomy" id="500148"/>
    <lineage>
        <taxon>Eukaryota</taxon>
        <taxon>Fungi</taxon>
        <taxon>Dikarya</taxon>
        <taxon>Ascomycota</taxon>
        <taxon>Pezizomycotina</taxon>
        <taxon>Sordariomycetes</taxon>
        <taxon>Hypocreomycetidae</taxon>
        <taxon>Hypocreales</taxon>
        <taxon>Clavicipitaceae</taxon>
        <taxon>Metarhizium</taxon>
    </lineage>
</organism>
<dbReference type="InterPro" id="IPR020846">
    <property type="entry name" value="MFS_dom"/>
</dbReference>
<feature type="transmembrane region" description="Helical" evidence="6">
    <location>
        <begin position="86"/>
        <end position="105"/>
    </location>
</feature>
<feature type="transmembrane region" description="Helical" evidence="6">
    <location>
        <begin position="178"/>
        <end position="198"/>
    </location>
</feature>